<dbReference type="RefSeq" id="WP_044411463.1">
    <property type="nucleotide sequence ID" value="NZ_JXXE01000267.1"/>
</dbReference>
<dbReference type="STRING" id="1421013.GCA_000504425_02722"/>
<accession>A0A0D7ENB8</accession>
<dbReference type="InterPro" id="IPR021457">
    <property type="entry name" value="DUF3108"/>
</dbReference>
<comment type="caution">
    <text evidence="1">The sequence shown here is derived from an EMBL/GenBank/DDBJ whole genome shotgun (WGS) entry which is preliminary data.</text>
</comment>
<sequence>PTPPVDADRIPVTEAHRRGVFDPMTGSFLRVPGTADPISADACRASTPIFDGRMRYDLKFEFKRIETVKAEKGYHGPAVVCALYFAPISGYIADRTAIKYLIRQRDMEVWLVPIAGTRVLVPFKIKIPTPLGNAVLEATQFNTQASPAVPKATAKTQ</sequence>
<name>A0A0D7ENB8_RHOPL</name>
<proteinExistence type="predicted"/>
<feature type="non-terminal residue" evidence="1">
    <location>
        <position position="1"/>
    </location>
</feature>
<dbReference type="PATRIC" id="fig|1076.23.peg.2792"/>
<organism evidence="1 2">
    <name type="scientific">Rhodopseudomonas palustris</name>
    <dbReference type="NCBI Taxonomy" id="1076"/>
    <lineage>
        <taxon>Bacteria</taxon>
        <taxon>Pseudomonadati</taxon>
        <taxon>Pseudomonadota</taxon>
        <taxon>Alphaproteobacteria</taxon>
        <taxon>Hyphomicrobiales</taxon>
        <taxon>Nitrobacteraceae</taxon>
        <taxon>Rhodopseudomonas</taxon>
    </lineage>
</organism>
<dbReference type="OrthoDB" id="7630100at2"/>
<evidence type="ECO:0000313" key="2">
    <source>
        <dbReference type="Proteomes" id="UP000032515"/>
    </source>
</evidence>
<dbReference type="AlphaFoldDB" id="A0A0D7ENB8"/>
<gene>
    <name evidence="1" type="ORF">OO17_13430</name>
</gene>
<dbReference type="Pfam" id="PF11306">
    <property type="entry name" value="DUF3108"/>
    <property type="match status" value="1"/>
</dbReference>
<dbReference type="Proteomes" id="UP000032515">
    <property type="component" value="Unassembled WGS sequence"/>
</dbReference>
<evidence type="ECO:0000313" key="1">
    <source>
        <dbReference type="EMBL" id="KIZ42156.1"/>
    </source>
</evidence>
<reference evidence="1 2" key="1">
    <citation type="submission" date="2014-11" db="EMBL/GenBank/DDBJ databases">
        <title>Genomics and ecophysiology of heterotrophic nitrogen fixing bacteria isolated from estuarine surface water.</title>
        <authorList>
            <person name="Bentzon-Tilia M."/>
            <person name="Severin I."/>
            <person name="Hansen L.H."/>
            <person name="Riemann L."/>
        </authorList>
    </citation>
    <scope>NUCLEOTIDE SEQUENCE [LARGE SCALE GENOMIC DNA]</scope>
    <source>
        <strain evidence="1 2">BAL398</strain>
    </source>
</reference>
<protein>
    <recommendedName>
        <fullName evidence="3">DUF3108 domain-containing protein</fullName>
    </recommendedName>
</protein>
<dbReference type="EMBL" id="JXXE01000267">
    <property type="protein sequence ID" value="KIZ42156.1"/>
    <property type="molecule type" value="Genomic_DNA"/>
</dbReference>
<evidence type="ECO:0008006" key="3">
    <source>
        <dbReference type="Google" id="ProtNLM"/>
    </source>
</evidence>